<dbReference type="AlphaFoldDB" id="A0A1K1SY85"/>
<accession>A0A1K1SY85</accession>
<reference evidence="3 5" key="2">
    <citation type="submission" date="2023-11" db="EMBL/GenBank/DDBJ databases">
        <title>MicrobeMod: A computational toolkit for identifying prokaryotic methylation and restriction-modification with nanopore sequencing.</title>
        <authorList>
            <person name="Crits-Christoph A."/>
            <person name="Kang S.C."/>
            <person name="Lee H."/>
            <person name="Ostrov N."/>
        </authorList>
    </citation>
    <scope>NUCLEOTIDE SEQUENCE [LARGE SCALE GENOMIC DNA]</scope>
    <source>
        <strain evidence="3 5">ATCC 23090</strain>
    </source>
</reference>
<evidence type="ECO:0000313" key="4">
    <source>
        <dbReference type="Proteomes" id="UP000183788"/>
    </source>
</evidence>
<evidence type="ECO:0000313" key="5">
    <source>
        <dbReference type="Proteomes" id="UP001326715"/>
    </source>
</evidence>
<evidence type="ECO:0000313" key="3">
    <source>
        <dbReference type="EMBL" id="WQG92139.1"/>
    </source>
</evidence>
<dbReference type="STRING" id="1004.SAMN05661012_06359"/>
<gene>
    <name evidence="2" type="ORF">SAMN05661012_06359</name>
    <name evidence="3" type="ORF">SR876_11545</name>
</gene>
<name>A0A1K1SY85_9BACT</name>
<organism evidence="2 4">
    <name type="scientific">Chitinophaga sancti</name>
    <dbReference type="NCBI Taxonomy" id="1004"/>
    <lineage>
        <taxon>Bacteria</taxon>
        <taxon>Pseudomonadati</taxon>
        <taxon>Bacteroidota</taxon>
        <taxon>Chitinophagia</taxon>
        <taxon>Chitinophagales</taxon>
        <taxon>Chitinophagaceae</taxon>
        <taxon>Chitinophaga</taxon>
    </lineage>
</organism>
<feature type="chain" id="PRO_5012272899" description="DUF4468 domain-containing protein" evidence="1">
    <location>
        <begin position="23"/>
        <end position="289"/>
    </location>
</feature>
<sequence length="289" mass="32029">MKTKNCFLSFLLLFATSVGVMAQNTRNYGTIAIAGQTEDSQGINYLLLHKVYSTTLMSDNYVQGKITAIRGSAEAYNRKWTVEVNTSSAYNANRGSIISYNEPASLVTLVYNGESYLAVSIQNGASLYNFSFTGYSQSPVLTIVRDNDVTNVQVFTGLDPVIIQGNVGIGTTSFGSHMLAVEGSIGARKIKVLSSGWADFVFKPDYQLPSLQEVENYINTNRHLSGMPTSEEVKKEGIDLGEMNKLLLQKVEELTLYMIEEHKEKQKMQEVIAELMKSVKELKEKGQVE</sequence>
<dbReference type="EMBL" id="FPIZ01000038">
    <property type="protein sequence ID" value="SFW89015.1"/>
    <property type="molecule type" value="Genomic_DNA"/>
</dbReference>
<keyword evidence="1" id="KW-0732">Signal</keyword>
<feature type="signal peptide" evidence="1">
    <location>
        <begin position="1"/>
        <end position="22"/>
    </location>
</feature>
<dbReference type="EMBL" id="CP140154">
    <property type="protein sequence ID" value="WQG92139.1"/>
    <property type="molecule type" value="Genomic_DNA"/>
</dbReference>
<dbReference type="Proteomes" id="UP000183788">
    <property type="component" value="Unassembled WGS sequence"/>
</dbReference>
<evidence type="ECO:0000313" key="2">
    <source>
        <dbReference type="EMBL" id="SFW89015.1"/>
    </source>
</evidence>
<dbReference type="Proteomes" id="UP001326715">
    <property type="component" value="Chromosome"/>
</dbReference>
<dbReference type="OrthoDB" id="680331at2"/>
<reference evidence="2 4" key="1">
    <citation type="submission" date="2016-11" db="EMBL/GenBank/DDBJ databases">
        <authorList>
            <person name="Jaros S."/>
            <person name="Januszkiewicz K."/>
            <person name="Wedrychowicz H."/>
        </authorList>
    </citation>
    <scope>NUCLEOTIDE SEQUENCE [LARGE SCALE GENOMIC DNA]</scope>
    <source>
        <strain evidence="2 4">DSM 784</strain>
    </source>
</reference>
<protein>
    <recommendedName>
        <fullName evidence="6">DUF4468 domain-containing protein</fullName>
    </recommendedName>
</protein>
<dbReference type="RefSeq" id="WP_143150963.1">
    <property type="nucleotide sequence ID" value="NZ_CP139972.1"/>
</dbReference>
<keyword evidence="5" id="KW-1185">Reference proteome</keyword>
<evidence type="ECO:0008006" key="6">
    <source>
        <dbReference type="Google" id="ProtNLM"/>
    </source>
</evidence>
<proteinExistence type="predicted"/>
<evidence type="ECO:0000256" key="1">
    <source>
        <dbReference type="SAM" id="SignalP"/>
    </source>
</evidence>